<organism evidence="1 2">
    <name type="scientific">Coemansia biformis</name>
    <dbReference type="NCBI Taxonomy" id="1286918"/>
    <lineage>
        <taxon>Eukaryota</taxon>
        <taxon>Fungi</taxon>
        <taxon>Fungi incertae sedis</taxon>
        <taxon>Zoopagomycota</taxon>
        <taxon>Kickxellomycotina</taxon>
        <taxon>Kickxellomycetes</taxon>
        <taxon>Kickxellales</taxon>
        <taxon>Kickxellaceae</taxon>
        <taxon>Coemansia</taxon>
    </lineage>
</organism>
<gene>
    <name evidence="1" type="ORF">LPJ61_003113</name>
</gene>
<reference evidence="1" key="1">
    <citation type="submission" date="2022-07" db="EMBL/GenBank/DDBJ databases">
        <title>Phylogenomic reconstructions and comparative analyses of Kickxellomycotina fungi.</title>
        <authorList>
            <person name="Reynolds N.K."/>
            <person name="Stajich J.E."/>
            <person name="Barry K."/>
            <person name="Grigoriev I.V."/>
            <person name="Crous P."/>
            <person name="Smith M.E."/>
        </authorList>
    </citation>
    <scope>NUCLEOTIDE SEQUENCE</scope>
    <source>
        <strain evidence="1">BCRC 34381</strain>
    </source>
</reference>
<accession>A0A9W8CY09</accession>
<dbReference type="Proteomes" id="UP001143981">
    <property type="component" value="Unassembled WGS sequence"/>
</dbReference>
<evidence type="ECO:0000313" key="1">
    <source>
        <dbReference type="EMBL" id="KAJ1730260.1"/>
    </source>
</evidence>
<proteinExistence type="predicted"/>
<dbReference type="OrthoDB" id="5595818at2759"/>
<dbReference type="AlphaFoldDB" id="A0A9W8CY09"/>
<keyword evidence="2" id="KW-1185">Reference proteome</keyword>
<comment type="caution">
    <text evidence="1">The sequence shown here is derived from an EMBL/GenBank/DDBJ whole genome shotgun (WGS) entry which is preliminary data.</text>
</comment>
<sequence>MFTDFNLPMDDADNLVLAIRTGGFLSEGHRLRTLKKGLPAHSLAPGARYELALAYARCLLPEEAASAIEQLPSLSKARRIEAAAALCLSYAERAMFNDACRELRALEEDEILWTADQTEFDRQAVVFHTTLGVVYAAALAVVPRLPFTENFHTLASAHHSSTYSAPLSKQVLELLAATVARLRKDVDREKWRRYDLHAHLFRCECAVYAMAGSTEIKGLSLSIPYLAKRLHGLQREHARDLRRDGAAGPQSAAACGADYISSILRSFLWAIVIKPGKYQAATLENIKYRLEHAQRHIPGFQPSVADLEPALLAALPTAVWSKAHTGNFKDNAAFMLADEFLCNPPRATTSGVVAQLMAMARRAMTAGAADYRLIPLCVLLAVTQGKANLATQLANAALEAPLHAIQPGSLALAHAKSPAYYERMFQVLATFKPGADIAVAQLRAQLQSQGGRPASTDRMAAGLLYCCAKARSEAVAHDVVSALKESQGHAPSARIMELYMRACVRSGLLSKALPLLRHLSYGGATAQVGEPSFLLLIDYMADQRESAVGAEHAFDAWLQAMDYRGRATATLVDRWHAVGMCKEARGTKSMFLPEAHGSVAQALEGTKVARQPSGSRSSRHFLRNWEFHMVVSLICAYITSGQRQRAASWERWILDAIRAGELQMKPEFVFRAARAMQRHLEIGTWEHIQPCLDLIVAIDGNIGKGKLADRLYVQCLQPAYRAFVAALCGDHDRQLAARIREYLEQHNATHMLRLISGEA</sequence>
<evidence type="ECO:0000313" key="2">
    <source>
        <dbReference type="Proteomes" id="UP001143981"/>
    </source>
</evidence>
<dbReference type="EMBL" id="JANBOI010000480">
    <property type="protein sequence ID" value="KAJ1730260.1"/>
    <property type="molecule type" value="Genomic_DNA"/>
</dbReference>
<protein>
    <submittedName>
        <fullName evidence="1">Uncharacterized protein</fullName>
    </submittedName>
</protein>
<name>A0A9W8CY09_9FUNG</name>